<evidence type="ECO:0000256" key="1">
    <source>
        <dbReference type="ARBA" id="ARBA00006787"/>
    </source>
</evidence>
<keyword evidence="8" id="KW-1185">Reference proteome</keyword>
<dbReference type="GO" id="GO:0046872">
    <property type="term" value="F:metal ion binding"/>
    <property type="evidence" value="ECO:0007669"/>
    <property type="project" value="UniProtKB-KW"/>
</dbReference>
<dbReference type="PANTHER" id="PTHR10543">
    <property type="entry name" value="BETA-CAROTENE DIOXYGENASE"/>
    <property type="match status" value="1"/>
</dbReference>
<feature type="region of interest" description="Disordered" evidence="6">
    <location>
        <begin position="1"/>
        <end position="32"/>
    </location>
</feature>
<accession>A0A9W7C2J5</accession>
<evidence type="ECO:0000256" key="5">
    <source>
        <dbReference type="PIRSR" id="PIRSR604294-1"/>
    </source>
</evidence>
<keyword evidence="3" id="KW-0560">Oxidoreductase</keyword>
<evidence type="ECO:0000256" key="2">
    <source>
        <dbReference type="ARBA" id="ARBA00022723"/>
    </source>
</evidence>
<evidence type="ECO:0000313" key="7">
    <source>
        <dbReference type="EMBL" id="GMI00777.1"/>
    </source>
</evidence>
<comment type="cofactor">
    <cofactor evidence="5">
        <name>Fe(2+)</name>
        <dbReference type="ChEBI" id="CHEBI:29033"/>
    </cofactor>
    <text evidence="5">Binds 1 Fe(2+) ion per subunit.</text>
</comment>
<dbReference type="GO" id="GO:0016121">
    <property type="term" value="P:carotene catabolic process"/>
    <property type="evidence" value="ECO:0007669"/>
    <property type="project" value="TreeGrafter"/>
</dbReference>
<feature type="binding site" evidence="5">
    <location>
        <position position="481"/>
    </location>
    <ligand>
        <name>Fe cation</name>
        <dbReference type="ChEBI" id="CHEBI:24875"/>
        <note>catalytic</note>
    </ligand>
</feature>
<dbReference type="AlphaFoldDB" id="A0A9W7C2J5"/>
<proteinExistence type="inferred from homology"/>
<feature type="compositionally biased region" description="Polar residues" evidence="6">
    <location>
        <begin position="1"/>
        <end position="16"/>
    </location>
</feature>
<dbReference type="GO" id="GO:0010436">
    <property type="term" value="F:carotenoid dioxygenase activity"/>
    <property type="evidence" value="ECO:0007669"/>
    <property type="project" value="TreeGrafter"/>
</dbReference>
<dbReference type="InterPro" id="IPR004294">
    <property type="entry name" value="Carotenoid_Oase"/>
</dbReference>
<feature type="region of interest" description="Disordered" evidence="6">
    <location>
        <begin position="50"/>
        <end position="72"/>
    </location>
</feature>
<comment type="caution">
    <text evidence="7">The sequence shown here is derived from an EMBL/GenBank/DDBJ whole genome shotgun (WGS) entry which is preliminary data.</text>
</comment>
<dbReference type="EMBL" id="BRXW01000027">
    <property type="protein sequence ID" value="GMI00777.1"/>
    <property type="molecule type" value="Genomic_DNA"/>
</dbReference>
<protein>
    <recommendedName>
        <fullName evidence="9">Carotenoid oxygenase</fullName>
    </recommendedName>
</protein>
<feature type="compositionally biased region" description="Acidic residues" evidence="6">
    <location>
        <begin position="51"/>
        <end position="60"/>
    </location>
</feature>
<organism evidence="7 8">
    <name type="scientific">Triparma laevis f. longispina</name>
    <dbReference type="NCBI Taxonomy" id="1714387"/>
    <lineage>
        <taxon>Eukaryota</taxon>
        <taxon>Sar</taxon>
        <taxon>Stramenopiles</taxon>
        <taxon>Ochrophyta</taxon>
        <taxon>Bolidophyceae</taxon>
        <taxon>Parmales</taxon>
        <taxon>Triparmaceae</taxon>
        <taxon>Triparma</taxon>
    </lineage>
</organism>
<dbReference type="PANTHER" id="PTHR10543:SF89">
    <property type="entry name" value="CAROTENOID 9,10(9',10')-CLEAVAGE DIOXYGENASE 1"/>
    <property type="match status" value="1"/>
</dbReference>
<keyword evidence="2 5" id="KW-0479">Metal-binding</keyword>
<dbReference type="OrthoDB" id="407010at2759"/>
<sequence>MLFTPGTSQSSNPNKTYQKKRPPNPKDVTDVEHWFEGDGGVVALQFGSLNEEQESGEDSESPSTPTTPLPPSLLLRLRLTRTSGFLNERKLGHKRYSSLEPLRTSPQSTDYNDYPLPFIKHHFLQGLNKKRRNTSNTNIIYWAGKLLTLWEGGLPYKIDPLGLGTSGKSQLGAVLKSSDSFGGSSRYSIATDTMAFYSVEQDPKKSTITVYEFDEDFKLRNGKDNIFGKAGFGGGCEQYEIDGFVIINDLCITKNYYVTTSVGVEIDGLKYNLFKDPKSSIKRLLPFSKIYLLNKMKKEVVSVEVKNDEFGDLRNFQIANSYEDEEGRIIIDGVRSHSDSGVKTRVGNVSEKKLWRYIITNNGQLISAHPILKDSGVCTSFTSVDKRESGIKHSAIYANLGSLGQGIGSIDVSTGLVDSWYPDSKSFCGSPTFVSTPTSSYILTILRTPTESSLLIFKSTSISSGPISTVPLNAKLPHGLHGCWTEQIWGEEEIKRTAKLYDKLESKGQMFNEVKSDFSGLGLRLDDFDEYGF</sequence>
<keyword evidence="4 5" id="KW-0408">Iron</keyword>
<comment type="similarity">
    <text evidence="1">Belongs to the carotenoid oxygenase family.</text>
</comment>
<reference evidence="8" key="1">
    <citation type="journal article" date="2023" name="Commun. Biol.">
        <title>Genome analysis of Parmales, the sister group of diatoms, reveals the evolutionary specialization of diatoms from phago-mixotrophs to photoautotrophs.</title>
        <authorList>
            <person name="Ban H."/>
            <person name="Sato S."/>
            <person name="Yoshikawa S."/>
            <person name="Yamada K."/>
            <person name="Nakamura Y."/>
            <person name="Ichinomiya M."/>
            <person name="Sato N."/>
            <person name="Blanc-Mathieu R."/>
            <person name="Endo H."/>
            <person name="Kuwata A."/>
            <person name="Ogata H."/>
        </authorList>
    </citation>
    <scope>NUCLEOTIDE SEQUENCE [LARGE SCALE GENOMIC DNA]</scope>
    <source>
        <strain evidence="8">NIES 3700</strain>
    </source>
</reference>
<dbReference type="Pfam" id="PF03055">
    <property type="entry name" value="RPE65"/>
    <property type="match status" value="1"/>
</dbReference>
<gene>
    <name evidence="7" type="ORF">TrLO_g13538</name>
</gene>
<evidence type="ECO:0008006" key="9">
    <source>
        <dbReference type="Google" id="ProtNLM"/>
    </source>
</evidence>
<evidence type="ECO:0000256" key="3">
    <source>
        <dbReference type="ARBA" id="ARBA00023002"/>
    </source>
</evidence>
<dbReference type="Proteomes" id="UP001165122">
    <property type="component" value="Unassembled WGS sequence"/>
</dbReference>
<evidence type="ECO:0000256" key="6">
    <source>
        <dbReference type="SAM" id="MobiDB-lite"/>
    </source>
</evidence>
<evidence type="ECO:0000256" key="4">
    <source>
        <dbReference type="ARBA" id="ARBA00023004"/>
    </source>
</evidence>
<evidence type="ECO:0000313" key="8">
    <source>
        <dbReference type="Proteomes" id="UP001165122"/>
    </source>
</evidence>
<name>A0A9W7C2J5_9STRA</name>